<dbReference type="Proteomes" id="UP000075243">
    <property type="component" value="Unassembled WGS sequence"/>
</dbReference>
<dbReference type="AlphaFoldDB" id="A0A151QYQ0"/>
<reference evidence="1" key="1">
    <citation type="journal article" date="2012" name="Nat. Biotechnol.">
        <title>Draft genome sequence of pigeonpea (Cajanus cajan), an orphan legume crop of resource-poor farmers.</title>
        <authorList>
            <person name="Varshney R.K."/>
            <person name="Chen W."/>
            <person name="Li Y."/>
            <person name="Bharti A.K."/>
            <person name="Saxena R.K."/>
            <person name="Schlueter J.A."/>
            <person name="Donoghue M.T."/>
            <person name="Azam S."/>
            <person name="Fan G."/>
            <person name="Whaley A.M."/>
            <person name="Farmer A.D."/>
            <person name="Sheridan J."/>
            <person name="Iwata A."/>
            <person name="Tuteja R."/>
            <person name="Penmetsa R.V."/>
            <person name="Wu W."/>
            <person name="Upadhyaya H.D."/>
            <person name="Yang S.P."/>
            <person name="Shah T."/>
            <person name="Saxena K.B."/>
            <person name="Michael T."/>
            <person name="McCombie W.R."/>
            <person name="Yang B."/>
            <person name="Zhang G."/>
            <person name="Yang H."/>
            <person name="Wang J."/>
            <person name="Spillane C."/>
            <person name="Cook D.R."/>
            <person name="May G.D."/>
            <person name="Xu X."/>
            <person name="Jackson S.A."/>
        </authorList>
    </citation>
    <scope>NUCLEOTIDE SEQUENCE [LARGE SCALE GENOMIC DNA]</scope>
</reference>
<evidence type="ECO:0000313" key="1">
    <source>
        <dbReference type="EMBL" id="KYP35451.1"/>
    </source>
</evidence>
<evidence type="ECO:0000313" key="2">
    <source>
        <dbReference type="Proteomes" id="UP000075243"/>
    </source>
</evidence>
<dbReference type="PANTHER" id="PTHR36617">
    <property type="entry name" value="PROTEIN, PUTATIVE-RELATED"/>
    <property type="match status" value="1"/>
</dbReference>
<gene>
    <name evidence="1" type="ORF">KK1_043519</name>
</gene>
<dbReference type="OMA" id="DILFWHE"/>
<name>A0A151QYQ0_CAJCA</name>
<sequence>MWAQVLQSRYRVEEDNWFDKLIEWRVGVGSKVRFWLDKWVGPTNLAVAFPRLFIMSDQQLASIAEIGAVVYGEWVWHLRWRRNRFEWEIPLEQQLLRQINSRIFNSSQCDSWSWVAESSGMFSVKSAYQIILAESVTIEVLILQVPHQVESKKCHKKLYTFLTIIKIFTSIQNNCC</sequence>
<protein>
    <submittedName>
        <fullName evidence="1">Uncharacterized protein</fullName>
    </submittedName>
</protein>
<dbReference type="EMBL" id="KQ484381">
    <property type="protein sequence ID" value="KYP35451.1"/>
    <property type="molecule type" value="Genomic_DNA"/>
</dbReference>
<organism evidence="1 2">
    <name type="scientific">Cajanus cajan</name>
    <name type="common">Pigeon pea</name>
    <name type="synonym">Cajanus indicus</name>
    <dbReference type="NCBI Taxonomy" id="3821"/>
    <lineage>
        <taxon>Eukaryota</taxon>
        <taxon>Viridiplantae</taxon>
        <taxon>Streptophyta</taxon>
        <taxon>Embryophyta</taxon>
        <taxon>Tracheophyta</taxon>
        <taxon>Spermatophyta</taxon>
        <taxon>Magnoliopsida</taxon>
        <taxon>eudicotyledons</taxon>
        <taxon>Gunneridae</taxon>
        <taxon>Pentapetalae</taxon>
        <taxon>rosids</taxon>
        <taxon>fabids</taxon>
        <taxon>Fabales</taxon>
        <taxon>Fabaceae</taxon>
        <taxon>Papilionoideae</taxon>
        <taxon>50 kb inversion clade</taxon>
        <taxon>NPAAA clade</taxon>
        <taxon>indigoferoid/millettioid clade</taxon>
        <taxon>Phaseoleae</taxon>
        <taxon>Cajanus</taxon>
    </lineage>
</organism>
<accession>A0A151QYQ0</accession>
<dbReference type="Gramene" id="C.cajan_40111.t">
    <property type="protein sequence ID" value="C.cajan_40111.t"/>
    <property type="gene ID" value="C.cajan_40111"/>
</dbReference>
<proteinExistence type="predicted"/>
<dbReference type="PANTHER" id="PTHR36617:SF16">
    <property type="entry name" value="OS04G0516500 PROTEIN"/>
    <property type="match status" value="1"/>
</dbReference>
<keyword evidence="2" id="KW-1185">Reference proteome</keyword>